<feature type="transmembrane region" description="Helical" evidence="7">
    <location>
        <begin position="109"/>
        <end position="129"/>
    </location>
</feature>
<keyword evidence="9" id="KW-1185">Reference proteome</keyword>
<feature type="transmembrane region" description="Helical" evidence="7">
    <location>
        <begin position="85"/>
        <end position="103"/>
    </location>
</feature>
<keyword evidence="4 7" id="KW-0812">Transmembrane</keyword>
<dbReference type="PANTHER" id="PTHR20855:SF3">
    <property type="entry name" value="LD03007P"/>
    <property type="match status" value="1"/>
</dbReference>
<organism evidence="8 9">
    <name type="scientific">Rhodocytophaga aerolata</name>
    <dbReference type="NCBI Taxonomy" id="455078"/>
    <lineage>
        <taxon>Bacteria</taxon>
        <taxon>Pseudomonadati</taxon>
        <taxon>Bacteroidota</taxon>
        <taxon>Cytophagia</taxon>
        <taxon>Cytophagales</taxon>
        <taxon>Rhodocytophagaceae</taxon>
        <taxon>Rhodocytophaga</taxon>
    </lineage>
</organism>
<proteinExistence type="inferred from homology"/>
<keyword evidence="5 7" id="KW-1133">Transmembrane helix</keyword>
<evidence type="ECO:0000256" key="6">
    <source>
        <dbReference type="ARBA" id="ARBA00023136"/>
    </source>
</evidence>
<dbReference type="Proteomes" id="UP001168528">
    <property type="component" value="Unassembled WGS sequence"/>
</dbReference>
<dbReference type="InterPro" id="IPR005744">
    <property type="entry name" value="Hy-lIII"/>
</dbReference>
<dbReference type="RefSeq" id="WP_302039011.1">
    <property type="nucleotide sequence ID" value="NZ_JAUKPO010000010.1"/>
</dbReference>
<feature type="transmembrane region" description="Helical" evidence="7">
    <location>
        <begin position="44"/>
        <end position="64"/>
    </location>
</feature>
<gene>
    <name evidence="8" type="ORF">Q0590_18190</name>
</gene>
<protein>
    <submittedName>
        <fullName evidence="8">Hemolysin III family protein</fullName>
    </submittedName>
</protein>
<evidence type="ECO:0000313" key="8">
    <source>
        <dbReference type="EMBL" id="MDO1448210.1"/>
    </source>
</evidence>
<dbReference type="EMBL" id="JAUKPO010000010">
    <property type="protein sequence ID" value="MDO1448210.1"/>
    <property type="molecule type" value="Genomic_DNA"/>
</dbReference>
<feature type="transmembrane region" description="Helical" evidence="7">
    <location>
        <begin position="21"/>
        <end position="38"/>
    </location>
</feature>
<dbReference type="Pfam" id="PF03006">
    <property type="entry name" value="HlyIII"/>
    <property type="match status" value="1"/>
</dbReference>
<evidence type="ECO:0000256" key="3">
    <source>
        <dbReference type="ARBA" id="ARBA00022475"/>
    </source>
</evidence>
<evidence type="ECO:0000256" key="1">
    <source>
        <dbReference type="ARBA" id="ARBA00004651"/>
    </source>
</evidence>
<dbReference type="InterPro" id="IPR004254">
    <property type="entry name" value="AdipoR/HlyIII-related"/>
</dbReference>
<dbReference type="PANTHER" id="PTHR20855">
    <property type="entry name" value="ADIPOR/PROGESTIN RECEPTOR-RELATED"/>
    <property type="match status" value="1"/>
</dbReference>
<keyword evidence="6 7" id="KW-0472">Membrane</keyword>
<evidence type="ECO:0000256" key="5">
    <source>
        <dbReference type="ARBA" id="ARBA00022989"/>
    </source>
</evidence>
<evidence type="ECO:0000313" key="9">
    <source>
        <dbReference type="Proteomes" id="UP001168528"/>
    </source>
</evidence>
<evidence type="ECO:0000256" key="7">
    <source>
        <dbReference type="SAM" id="Phobius"/>
    </source>
</evidence>
<keyword evidence="3" id="KW-1003">Cell membrane</keyword>
<feature type="transmembrane region" description="Helical" evidence="7">
    <location>
        <begin position="162"/>
        <end position="183"/>
    </location>
</feature>
<feature type="transmembrane region" description="Helical" evidence="7">
    <location>
        <begin position="136"/>
        <end position="156"/>
    </location>
</feature>
<comment type="subcellular location">
    <subcellularLocation>
        <location evidence="1">Cell membrane</location>
        <topology evidence="1">Multi-pass membrane protein</topology>
    </subcellularLocation>
</comment>
<evidence type="ECO:0000256" key="2">
    <source>
        <dbReference type="ARBA" id="ARBA00008488"/>
    </source>
</evidence>
<accession>A0ABT8RBY0</accession>
<name>A0ABT8RBY0_9BACT</name>
<evidence type="ECO:0000256" key="4">
    <source>
        <dbReference type="ARBA" id="ARBA00022692"/>
    </source>
</evidence>
<dbReference type="NCBIfam" id="TIGR01065">
    <property type="entry name" value="hlyIII"/>
    <property type="match status" value="1"/>
</dbReference>
<sequence>MKNETYKQSLGEEIANAITHGIGALLSIAGLIILIVFASLKGDVWHIVSFSIFGACLVLLYTASTLYHSLQGRRVKKVFQIMDHAAIYLLIAGTYTPFTLTLLRGGWGWSLFGIVWGLGLAGILFKVFFVNRFNVVSTIVYLLMGWMILIAGKPLIEHVPTGGLYFLLAGGAAYSLGTIFYLWEKLPFHHAIWHLFVLAGSICHFFAVLFYILPA</sequence>
<comment type="similarity">
    <text evidence="2">Belongs to the UPF0073 (Hly-III) family.</text>
</comment>
<feature type="transmembrane region" description="Helical" evidence="7">
    <location>
        <begin position="195"/>
        <end position="213"/>
    </location>
</feature>
<reference evidence="8" key="1">
    <citation type="submission" date="2023-07" db="EMBL/GenBank/DDBJ databases">
        <title>The genome sequence of Rhodocytophaga aerolata KACC 12507.</title>
        <authorList>
            <person name="Zhang X."/>
        </authorList>
    </citation>
    <scope>NUCLEOTIDE SEQUENCE</scope>
    <source>
        <strain evidence="8">KACC 12507</strain>
    </source>
</reference>
<comment type="caution">
    <text evidence="8">The sequence shown here is derived from an EMBL/GenBank/DDBJ whole genome shotgun (WGS) entry which is preliminary data.</text>
</comment>